<protein>
    <submittedName>
        <fullName evidence="1">Uncharacterized protein</fullName>
    </submittedName>
</protein>
<evidence type="ECO:0000313" key="1">
    <source>
        <dbReference type="EMBL" id="RDB75606.1"/>
    </source>
</evidence>
<dbReference type="EMBL" id="PPTX01000027">
    <property type="protein sequence ID" value="RDB75606.1"/>
    <property type="molecule type" value="Genomic_DNA"/>
</dbReference>
<dbReference type="Proteomes" id="UP000253915">
    <property type="component" value="Unassembled WGS sequence"/>
</dbReference>
<evidence type="ECO:0000313" key="3">
    <source>
        <dbReference type="Proteomes" id="UP000253752"/>
    </source>
</evidence>
<evidence type="ECO:0000313" key="2">
    <source>
        <dbReference type="EMBL" id="RDC35049.1"/>
    </source>
</evidence>
<name>A0A369MQT1_EGGLN</name>
<organism evidence="1 3">
    <name type="scientific">Eggerthella lenta</name>
    <name type="common">Eubacterium lentum</name>
    <dbReference type="NCBI Taxonomy" id="84112"/>
    <lineage>
        <taxon>Bacteria</taxon>
        <taxon>Bacillati</taxon>
        <taxon>Actinomycetota</taxon>
        <taxon>Coriobacteriia</taxon>
        <taxon>Eggerthellales</taxon>
        <taxon>Eggerthellaceae</taxon>
        <taxon>Eggerthella</taxon>
    </lineage>
</organism>
<dbReference type="EMBL" id="PPUQ01000024">
    <property type="protein sequence ID" value="RDC35049.1"/>
    <property type="molecule type" value="Genomic_DNA"/>
</dbReference>
<dbReference type="AlphaFoldDB" id="A0A369MQT1"/>
<sequence length="86" mass="10181">MSHIDIHPRIEQRHPEIKPQDVYDAVRGMVSYTRRESGEWVGVGFDTQGRFIELVYVYDEDIDSFLVYHAMIPPSAKTLRELRMER</sequence>
<reference evidence="3 4" key="1">
    <citation type="journal article" date="2018" name="Elife">
        <title>Discovery and characterization of a prevalent human gut bacterial enzyme sufficient for the inactivation of a family of plant toxins.</title>
        <authorList>
            <person name="Koppel N."/>
            <person name="Bisanz J.E."/>
            <person name="Pandelia M.E."/>
            <person name="Turnbaugh P.J."/>
            <person name="Balskus E.P."/>
        </authorList>
    </citation>
    <scope>NUCLEOTIDE SEQUENCE [LARGE SCALE GENOMIC DNA]</scope>
    <source>
        <strain evidence="2 4">16A</strain>
        <strain evidence="1 3">MR1 #12</strain>
    </source>
</reference>
<dbReference type="Proteomes" id="UP000253752">
    <property type="component" value="Unassembled WGS sequence"/>
</dbReference>
<comment type="caution">
    <text evidence="1">The sequence shown here is derived from an EMBL/GenBank/DDBJ whole genome shotgun (WGS) entry which is preliminary data.</text>
</comment>
<proteinExistence type="predicted"/>
<gene>
    <name evidence="2" type="ORF">C1853_13160</name>
    <name evidence="1" type="ORF">C1872_13795</name>
</gene>
<accession>A0A369MQT1</accession>
<dbReference type="RefSeq" id="WP_015539652.1">
    <property type="nucleotide sequence ID" value="NZ_CABMOO010000023.1"/>
</dbReference>
<evidence type="ECO:0000313" key="4">
    <source>
        <dbReference type="Proteomes" id="UP000253915"/>
    </source>
</evidence>